<evidence type="ECO:0000313" key="1">
    <source>
        <dbReference type="EMBL" id="VEL28991.1"/>
    </source>
</evidence>
<name>A0A3S5FF23_9PLAT</name>
<keyword evidence="2" id="KW-1185">Reference proteome</keyword>
<dbReference type="EMBL" id="CAAALY010099416">
    <property type="protein sequence ID" value="VEL28991.1"/>
    <property type="molecule type" value="Genomic_DNA"/>
</dbReference>
<evidence type="ECO:0000313" key="2">
    <source>
        <dbReference type="Proteomes" id="UP000784294"/>
    </source>
</evidence>
<sequence>MQAYKLSPDSWHRKALWRSYLYVPGDQKRKIEKMAQVCNDAASSKSSANVLSSKLNSIPDLIVLDCEDAVAFDRKVRRLSHLLVVIFKINFCRR</sequence>
<dbReference type="InterPro" id="IPR040442">
    <property type="entry name" value="Pyrv_kinase-like_dom_sf"/>
</dbReference>
<protein>
    <recommendedName>
        <fullName evidence="3">HpcH/HpaI aldolase/citrate lyase domain-containing protein</fullName>
    </recommendedName>
</protein>
<dbReference type="AlphaFoldDB" id="A0A3S5FF23"/>
<proteinExistence type="predicted"/>
<dbReference type="Gene3D" id="3.20.20.60">
    <property type="entry name" value="Phosphoenolpyruvate-binding domains"/>
    <property type="match status" value="1"/>
</dbReference>
<evidence type="ECO:0008006" key="3">
    <source>
        <dbReference type="Google" id="ProtNLM"/>
    </source>
</evidence>
<dbReference type="Proteomes" id="UP000784294">
    <property type="component" value="Unassembled WGS sequence"/>
</dbReference>
<accession>A0A3S5FF23</accession>
<comment type="caution">
    <text evidence="1">The sequence shown here is derived from an EMBL/GenBank/DDBJ whole genome shotgun (WGS) entry which is preliminary data.</text>
</comment>
<dbReference type="OrthoDB" id="1773at2759"/>
<reference evidence="1" key="1">
    <citation type="submission" date="2018-11" db="EMBL/GenBank/DDBJ databases">
        <authorList>
            <consortium name="Pathogen Informatics"/>
        </authorList>
    </citation>
    <scope>NUCLEOTIDE SEQUENCE</scope>
</reference>
<organism evidence="1 2">
    <name type="scientific">Protopolystoma xenopodis</name>
    <dbReference type="NCBI Taxonomy" id="117903"/>
    <lineage>
        <taxon>Eukaryota</taxon>
        <taxon>Metazoa</taxon>
        <taxon>Spiralia</taxon>
        <taxon>Lophotrochozoa</taxon>
        <taxon>Platyhelminthes</taxon>
        <taxon>Monogenea</taxon>
        <taxon>Polyopisthocotylea</taxon>
        <taxon>Polystomatidea</taxon>
        <taxon>Polystomatidae</taxon>
        <taxon>Protopolystoma</taxon>
    </lineage>
</organism>
<gene>
    <name evidence="1" type="ORF">PXEA_LOCUS22431</name>
</gene>